<evidence type="ECO:0008006" key="4">
    <source>
        <dbReference type="Google" id="ProtNLM"/>
    </source>
</evidence>
<evidence type="ECO:0000256" key="1">
    <source>
        <dbReference type="SAM" id="SignalP"/>
    </source>
</evidence>
<organism evidence="2 3">
    <name type="scientific">Dyella thiooxydans</name>
    <dbReference type="NCBI Taxonomy" id="445710"/>
    <lineage>
        <taxon>Bacteria</taxon>
        <taxon>Pseudomonadati</taxon>
        <taxon>Pseudomonadota</taxon>
        <taxon>Gammaproteobacteria</taxon>
        <taxon>Lysobacterales</taxon>
        <taxon>Rhodanobacteraceae</taxon>
        <taxon>Dyella</taxon>
    </lineage>
</organism>
<accession>A0A160N2T8</accession>
<dbReference type="InterPro" id="IPR000801">
    <property type="entry name" value="Esterase-like"/>
</dbReference>
<gene>
    <name evidence="2" type="ORF">ATSB10_24930</name>
</gene>
<sequence>MNRSHLPLTSLAAACLLAAAPFHVSATDAGAATPRIEVSFAAGAHAQPVTGRVYVAVSRDDKAPPIEEADITGVPLFGHDVTGLEPGHFATIDVNDYGAPLASLRDLPAGDYWMQPFVNVYTEFRRADGHTLWMHMDQWEGQDWKHSPGNLYGKPVKVHYDPAAATPIRLVADQVIGPIPFPKDSEYVRRFRIQSKLLTKFWGHPIYLGATVLLPKGYGEHPNVRYPVVYDQGHFSTDAPFGFERRDSKMRAFWLDDAKKPRVIVVTLQHPSPFYDDSYAVNSPNEGPFDDAIHQELYPEIARRFRTIEQPWARMLTGGSTGGWIAVAQQLFHPRFYGGTYAMCPDPLDFRHHEVVNIYDDANAYYVDKGWMKVERVDTRQPDGNVDAMMKDENHYELAVGDHSRSGGQWDIWEAAWGPIGADGYPQRLWNKRTGVIDHQVAEYWKQHFDLRYLLQTHWATLGPLVTGKLHLYVGDADTFNLNMGVRAMDAFLKTATNPRFAGSITYQPMAPHCWGPSGEALYDLMTGYMRQHAPKTSTDWIY</sequence>
<dbReference type="InterPro" id="IPR050583">
    <property type="entry name" value="Mycobacterial_A85_antigen"/>
</dbReference>
<dbReference type="STRING" id="445710.ATSB10_24930"/>
<dbReference type="Pfam" id="PF00756">
    <property type="entry name" value="Esterase"/>
    <property type="match status" value="1"/>
</dbReference>
<name>A0A160N2T8_9GAMM</name>
<dbReference type="RefSeq" id="WP_063673061.1">
    <property type="nucleotide sequence ID" value="NZ_CP014841.1"/>
</dbReference>
<dbReference type="PATRIC" id="fig|445710.3.peg.2488"/>
<dbReference type="PROSITE" id="PS51257">
    <property type="entry name" value="PROKAR_LIPOPROTEIN"/>
    <property type="match status" value="1"/>
</dbReference>
<dbReference type="Gene3D" id="3.40.50.1820">
    <property type="entry name" value="alpha/beta hydrolase"/>
    <property type="match status" value="1"/>
</dbReference>
<protein>
    <recommendedName>
        <fullName evidence="4">Esterase</fullName>
    </recommendedName>
</protein>
<feature type="signal peptide" evidence="1">
    <location>
        <begin position="1"/>
        <end position="26"/>
    </location>
</feature>
<proteinExistence type="predicted"/>
<dbReference type="AlphaFoldDB" id="A0A160N2T8"/>
<dbReference type="InterPro" id="IPR029058">
    <property type="entry name" value="AB_hydrolase_fold"/>
</dbReference>
<dbReference type="Proteomes" id="UP000077255">
    <property type="component" value="Chromosome"/>
</dbReference>
<keyword evidence="1" id="KW-0732">Signal</keyword>
<dbReference type="SUPFAM" id="SSF53474">
    <property type="entry name" value="alpha/beta-Hydrolases"/>
    <property type="match status" value="1"/>
</dbReference>
<keyword evidence="3" id="KW-1185">Reference proteome</keyword>
<reference evidence="2 3" key="1">
    <citation type="submission" date="2016-02" db="EMBL/GenBank/DDBJ databases">
        <title>Complete genome sequencing and analysis of ATSB10, Dyella thiooxydans isolated from rhizosphere soil of sunflower (Helianthus annuus L.).</title>
        <authorList>
            <person name="Lee Y."/>
            <person name="Hwangbo K."/>
            <person name="Chung H."/>
            <person name="Yoo J."/>
            <person name="Kim K.Y."/>
            <person name="Sa T.M."/>
            <person name="Um Y."/>
            <person name="Madhaiyan M."/>
        </authorList>
    </citation>
    <scope>NUCLEOTIDE SEQUENCE [LARGE SCALE GENOMIC DNA]</scope>
    <source>
        <strain evidence="2 3">ATSB10</strain>
    </source>
</reference>
<dbReference type="PANTHER" id="PTHR48098">
    <property type="entry name" value="ENTEROCHELIN ESTERASE-RELATED"/>
    <property type="match status" value="1"/>
</dbReference>
<feature type="chain" id="PRO_5007817629" description="Esterase" evidence="1">
    <location>
        <begin position="27"/>
        <end position="543"/>
    </location>
</feature>
<evidence type="ECO:0000313" key="2">
    <source>
        <dbReference type="EMBL" id="AND69947.1"/>
    </source>
</evidence>
<dbReference type="OrthoDB" id="9768282at2"/>
<dbReference type="PANTHER" id="PTHR48098:SF3">
    <property type="entry name" value="IRON(III) ENTEROBACTIN ESTERASE"/>
    <property type="match status" value="1"/>
</dbReference>
<dbReference type="EMBL" id="CP014841">
    <property type="protein sequence ID" value="AND69947.1"/>
    <property type="molecule type" value="Genomic_DNA"/>
</dbReference>
<dbReference type="KEGG" id="dtx:ATSB10_24930"/>
<evidence type="ECO:0000313" key="3">
    <source>
        <dbReference type="Proteomes" id="UP000077255"/>
    </source>
</evidence>